<keyword evidence="4 7" id="KW-1133">Transmembrane helix</keyword>
<dbReference type="EMBL" id="NHZQ01000447">
    <property type="protein sequence ID" value="PSK34207.1"/>
    <property type="molecule type" value="Genomic_DNA"/>
</dbReference>
<keyword evidence="5 7" id="KW-0472">Membrane</keyword>
<dbReference type="CDD" id="cd17323">
    <property type="entry name" value="MFS_Tpo1_MDR_like"/>
    <property type="match status" value="1"/>
</dbReference>
<dbReference type="GO" id="GO:0140115">
    <property type="term" value="P:export across plasma membrane"/>
    <property type="evidence" value="ECO:0007669"/>
    <property type="project" value="UniProtKB-ARBA"/>
</dbReference>
<accession>A0A2P7YE17</accession>
<evidence type="ECO:0000256" key="6">
    <source>
        <dbReference type="SAM" id="MobiDB-lite"/>
    </source>
</evidence>
<dbReference type="GO" id="GO:0022857">
    <property type="term" value="F:transmembrane transporter activity"/>
    <property type="evidence" value="ECO:0007669"/>
    <property type="project" value="InterPro"/>
</dbReference>
<dbReference type="GO" id="GO:0005886">
    <property type="term" value="C:plasma membrane"/>
    <property type="evidence" value="ECO:0007669"/>
    <property type="project" value="TreeGrafter"/>
</dbReference>
<evidence type="ECO:0000256" key="7">
    <source>
        <dbReference type="SAM" id="Phobius"/>
    </source>
</evidence>
<dbReference type="Pfam" id="PF07690">
    <property type="entry name" value="MFS_1"/>
    <property type="match status" value="1"/>
</dbReference>
<feature type="transmembrane region" description="Helical" evidence="7">
    <location>
        <begin position="437"/>
        <end position="456"/>
    </location>
</feature>
<dbReference type="STRING" id="40998.A0A2P7YE17"/>
<evidence type="ECO:0000259" key="8">
    <source>
        <dbReference type="PROSITE" id="PS50850"/>
    </source>
</evidence>
<feature type="transmembrane region" description="Helical" evidence="7">
    <location>
        <begin position="358"/>
        <end position="383"/>
    </location>
</feature>
<dbReference type="InterPro" id="IPR011701">
    <property type="entry name" value="MFS"/>
</dbReference>
<comment type="similarity">
    <text evidence="2">Belongs to the major facilitator superfamily.</text>
</comment>
<dbReference type="SUPFAM" id="SSF103473">
    <property type="entry name" value="MFS general substrate transporter"/>
    <property type="match status" value="1"/>
</dbReference>
<dbReference type="PANTHER" id="PTHR23502:SF7">
    <property type="entry name" value="DRUG_PROTON ANTIPORTER YHK8-RELATED"/>
    <property type="match status" value="1"/>
</dbReference>
<evidence type="ECO:0000256" key="2">
    <source>
        <dbReference type="ARBA" id="ARBA00008335"/>
    </source>
</evidence>
<sequence length="584" mass="64988">MEDEKTSPSTSSAGHGVDGHSLNEKREEVEHRPGSPESQQSQLDREGAEVKSANGPAVLAKTKSRQSARSQRSFGGHDGYSVHDEYEKQQSDTEQGSPDRNKEFEVKFDGPTDPMNPRSRKKAHKWFINLILSCGSLCTTCAAAIYTQSYAQLERELGVSRIVATLGLSLYILGLGIGPMFLSPLSEFYGRRPIYLGSFSFFLLWLIPCAVAKNIQTLLVGRFLAGISGSAFLSVAGGTVGDLFDRVELSLPMMVYTASPFVGPEVGPVIGGFINQYTYWRWVFYVLLIWAGIELTMIFFFVPETYHPVVLKKKAIKLRKETGNDQWYAPMEVMNKSVTRTVLWSCIRPFQLLTLEPMCLALCLISSILLGILYLFFGAFQLIFGNNHGFTQSQIGMSFLGIFVGMMIGVCCDPLWQKNYQRLVRKNGGVSEPEFRLPPTIVGAIIVPFALIGFAFTTYPSVHWIVPVIFSTFFGLGNIFCFGGIFTNHVETYPLYAASALAANSFSRSSFAAAFPLFGVQMYEGLGYQWASFLLAGLALILMPFRKYIDTAKDPALWHHGTLLTGFFSIHILQIWQADKRNKS</sequence>
<feature type="compositionally biased region" description="Basic and acidic residues" evidence="6">
    <location>
        <begin position="17"/>
        <end position="34"/>
    </location>
</feature>
<feature type="transmembrane region" description="Helical" evidence="7">
    <location>
        <begin position="557"/>
        <end position="576"/>
    </location>
</feature>
<reference evidence="9 10" key="1">
    <citation type="submission" date="2017-05" db="EMBL/GenBank/DDBJ databases">
        <title>Draft genome sequence of Elsinoe australis.</title>
        <authorList>
            <person name="Cheng Q."/>
        </authorList>
    </citation>
    <scope>NUCLEOTIDE SEQUENCE [LARGE SCALE GENOMIC DNA]</scope>
    <source>
        <strain evidence="9 10">NL1</strain>
    </source>
</reference>
<feature type="transmembrane region" description="Helical" evidence="7">
    <location>
        <begin position="493"/>
        <end position="515"/>
    </location>
</feature>
<evidence type="ECO:0000256" key="5">
    <source>
        <dbReference type="ARBA" id="ARBA00023136"/>
    </source>
</evidence>
<feature type="transmembrane region" description="Helical" evidence="7">
    <location>
        <begin position="126"/>
        <end position="146"/>
    </location>
</feature>
<protein>
    <recommendedName>
        <fullName evidence="8">Major facilitator superfamily (MFS) profile domain-containing protein</fullName>
    </recommendedName>
</protein>
<comment type="caution">
    <text evidence="9">The sequence shown here is derived from an EMBL/GenBank/DDBJ whole genome shotgun (WGS) entry which is preliminary data.</text>
</comment>
<feature type="compositionally biased region" description="Basic and acidic residues" evidence="6">
    <location>
        <begin position="80"/>
        <end position="110"/>
    </location>
</feature>
<dbReference type="InterPro" id="IPR005829">
    <property type="entry name" value="Sugar_transporter_CS"/>
</dbReference>
<dbReference type="InterPro" id="IPR036259">
    <property type="entry name" value="MFS_trans_sf"/>
</dbReference>
<feature type="transmembrane region" description="Helical" evidence="7">
    <location>
        <begin position="462"/>
        <end position="486"/>
    </location>
</feature>
<proteinExistence type="inferred from homology"/>
<evidence type="ECO:0000313" key="9">
    <source>
        <dbReference type="EMBL" id="PSK34207.1"/>
    </source>
</evidence>
<dbReference type="OrthoDB" id="3561359at2759"/>
<comment type="subcellular location">
    <subcellularLocation>
        <location evidence="1">Membrane</location>
        <topology evidence="1">Multi-pass membrane protein</topology>
    </subcellularLocation>
</comment>
<feature type="transmembrane region" description="Helical" evidence="7">
    <location>
        <begin position="158"/>
        <end position="182"/>
    </location>
</feature>
<name>A0A2P7YE17_9PEZI</name>
<organism evidence="9 10">
    <name type="scientific">Elsinoe australis</name>
    <dbReference type="NCBI Taxonomy" id="40998"/>
    <lineage>
        <taxon>Eukaryota</taxon>
        <taxon>Fungi</taxon>
        <taxon>Dikarya</taxon>
        <taxon>Ascomycota</taxon>
        <taxon>Pezizomycotina</taxon>
        <taxon>Dothideomycetes</taxon>
        <taxon>Dothideomycetidae</taxon>
        <taxon>Myriangiales</taxon>
        <taxon>Elsinoaceae</taxon>
        <taxon>Elsinoe</taxon>
    </lineage>
</organism>
<feature type="transmembrane region" description="Helical" evidence="7">
    <location>
        <begin position="282"/>
        <end position="302"/>
    </location>
</feature>
<feature type="transmembrane region" description="Helical" evidence="7">
    <location>
        <begin position="223"/>
        <end position="244"/>
    </location>
</feature>
<gene>
    <name evidence="9" type="ORF">B9Z65_8533</name>
</gene>
<dbReference type="PROSITE" id="PS50850">
    <property type="entry name" value="MFS"/>
    <property type="match status" value="1"/>
</dbReference>
<evidence type="ECO:0000256" key="4">
    <source>
        <dbReference type="ARBA" id="ARBA00022989"/>
    </source>
</evidence>
<feature type="domain" description="Major facilitator superfamily (MFS) profile" evidence="8">
    <location>
        <begin position="128"/>
        <end position="554"/>
    </location>
</feature>
<evidence type="ECO:0000256" key="1">
    <source>
        <dbReference type="ARBA" id="ARBA00004141"/>
    </source>
</evidence>
<dbReference type="InterPro" id="IPR020846">
    <property type="entry name" value="MFS_dom"/>
</dbReference>
<dbReference type="Proteomes" id="UP000243723">
    <property type="component" value="Unassembled WGS sequence"/>
</dbReference>
<dbReference type="Gene3D" id="1.20.1250.20">
    <property type="entry name" value="MFS general substrate transporter like domains"/>
    <property type="match status" value="1"/>
</dbReference>
<keyword evidence="10" id="KW-1185">Reference proteome</keyword>
<feature type="region of interest" description="Disordered" evidence="6">
    <location>
        <begin position="1"/>
        <end position="119"/>
    </location>
</feature>
<feature type="transmembrane region" description="Helical" evidence="7">
    <location>
        <begin position="194"/>
        <end position="211"/>
    </location>
</feature>
<feature type="transmembrane region" description="Helical" evidence="7">
    <location>
        <begin position="527"/>
        <end position="545"/>
    </location>
</feature>
<dbReference type="AlphaFoldDB" id="A0A2P7YE17"/>
<evidence type="ECO:0000313" key="10">
    <source>
        <dbReference type="Proteomes" id="UP000243723"/>
    </source>
</evidence>
<evidence type="ECO:0000256" key="3">
    <source>
        <dbReference type="ARBA" id="ARBA00022692"/>
    </source>
</evidence>
<dbReference type="PANTHER" id="PTHR23502">
    <property type="entry name" value="MAJOR FACILITATOR SUPERFAMILY"/>
    <property type="match status" value="1"/>
</dbReference>
<feature type="transmembrane region" description="Helical" evidence="7">
    <location>
        <begin position="395"/>
        <end position="416"/>
    </location>
</feature>
<dbReference type="PROSITE" id="PS00216">
    <property type="entry name" value="SUGAR_TRANSPORT_1"/>
    <property type="match status" value="1"/>
</dbReference>
<dbReference type="FunFam" id="1.20.1250.20:FF:000082">
    <property type="entry name" value="MFS multidrug transporter, putative"/>
    <property type="match status" value="1"/>
</dbReference>
<keyword evidence="3 7" id="KW-0812">Transmembrane</keyword>
<dbReference type="GO" id="GO:0042908">
    <property type="term" value="P:xenobiotic transport"/>
    <property type="evidence" value="ECO:0007669"/>
    <property type="project" value="UniProtKB-ARBA"/>
</dbReference>